<dbReference type="Pfam" id="PF13091">
    <property type="entry name" value="PLDc_2"/>
    <property type="match status" value="1"/>
</dbReference>
<dbReference type="CDD" id="cd00038">
    <property type="entry name" value="CAP_ED"/>
    <property type="match status" value="2"/>
</dbReference>
<dbReference type="Proteomes" id="UP000241769">
    <property type="component" value="Unassembled WGS sequence"/>
</dbReference>
<keyword evidence="7" id="KW-0344">Guanine-nucleotide releasing factor</keyword>
<dbReference type="SUPFAM" id="SSF56024">
    <property type="entry name" value="Phospholipase D/nuclease"/>
    <property type="match status" value="2"/>
</dbReference>
<keyword evidence="3" id="KW-0677">Repeat</keyword>
<comment type="caution">
    <text evidence="13">The sequence shown here is derived from an EMBL/GenBank/DDBJ whole genome shotgun (WGS) entry which is preliminary data.</text>
</comment>
<protein>
    <recommendedName>
        <fullName evidence="2">phospholipase D</fullName>
        <ecNumber evidence="2">3.1.4.4</ecNumber>
    </recommendedName>
</protein>
<feature type="compositionally biased region" description="Basic and acidic residues" evidence="8">
    <location>
        <begin position="1014"/>
        <end position="1033"/>
    </location>
</feature>
<dbReference type="InterPro" id="IPR014710">
    <property type="entry name" value="RmlC-like_jellyroll"/>
</dbReference>
<gene>
    <name evidence="13" type="ORF">PROFUN_13195</name>
</gene>
<dbReference type="SMART" id="SM00100">
    <property type="entry name" value="cNMP"/>
    <property type="match status" value="1"/>
</dbReference>
<keyword evidence="5" id="KW-0442">Lipid degradation</keyword>
<dbReference type="InterPro" id="IPR000651">
    <property type="entry name" value="Ras-like_Gua-exchang_fac_N"/>
</dbReference>
<dbReference type="InterPro" id="IPR023578">
    <property type="entry name" value="Ras_GEF_dom_sf"/>
</dbReference>
<evidence type="ECO:0000256" key="9">
    <source>
        <dbReference type="SAM" id="Phobius"/>
    </source>
</evidence>
<keyword evidence="4" id="KW-0378">Hydrolase</keyword>
<evidence type="ECO:0000256" key="4">
    <source>
        <dbReference type="ARBA" id="ARBA00022801"/>
    </source>
</evidence>
<dbReference type="EC" id="3.1.4.4" evidence="2"/>
<dbReference type="Gene3D" id="3.30.870.10">
    <property type="entry name" value="Endonuclease Chain A"/>
    <property type="match status" value="2"/>
</dbReference>
<evidence type="ECO:0000256" key="6">
    <source>
        <dbReference type="ARBA" id="ARBA00023098"/>
    </source>
</evidence>
<feature type="transmembrane region" description="Helical" evidence="9">
    <location>
        <begin position="223"/>
        <end position="243"/>
    </location>
</feature>
<dbReference type="Gene3D" id="1.20.870.10">
    <property type="entry name" value="Son of sevenless (SoS) protein Chain: S domain 1"/>
    <property type="match status" value="1"/>
</dbReference>
<dbReference type="Gene3D" id="1.10.840.10">
    <property type="entry name" value="Ras guanine-nucleotide exchange factors catalytic domain"/>
    <property type="match status" value="1"/>
</dbReference>
<dbReference type="OrthoDB" id="14911at2759"/>
<keyword evidence="6" id="KW-0443">Lipid metabolism</keyword>
<dbReference type="Pfam" id="PF00614">
    <property type="entry name" value="PLDc"/>
    <property type="match status" value="1"/>
</dbReference>
<feature type="domain" description="Cyclic nucleotide-binding" evidence="11">
    <location>
        <begin position="1024"/>
        <end position="1140"/>
    </location>
</feature>
<dbReference type="InterPro" id="IPR025202">
    <property type="entry name" value="PLD-like_dom"/>
</dbReference>
<dbReference type="CDD" id="cd09141">
    <property type="entry name" value="PLDc_vPLD1_2_yPLD_like_2"/>
    <property type="match status" value="1"/>
</dbReference>
<name>A0A2P6N510_9EUKA</name>
<dbReference type="PROSITE" id="PS50042">
    <property type="entry name" value="CNMP_BINDING_3"/>
    <property type="match status" value="2"/>
</dbReference>
<dbReference type="GO" id="GO:0005085">
    <property type="term" value="F:guanyl-nucleotide exchange factor activity"/>
    <property type="evidence" value="ECO:0007669"/>
    <property type="project" value="UniProtKB-KW"/>
</dbReference>
<feature type="domain" description="PLD phosphodiesterase" evidence="10">
    <location>
        <begin position="1673"/>
        <end position="1700"/>
    </location>
</feature>
<evidence type="ECO:0000259" key="12">
    <source>
        <dbReference type="PROSITE" id="PS50212"/>
    </source>
</evidence>
<evidence type="ECO:0000259" key="11">
    <source>
        <dbReference type="PROSITE" id="PS50042"/>
    </source>
</evidence>
<organism evidence="13 14">
    <name type="scientific">Planoprotostelium fungivorum</name>
    <dbReference type="NCBI Taxonomy" id="1890364"/>
    <lineage>
        <taxon>Eukaryota</taxon>
        <taxon>Amoebozoa</taxon>
        <taxon>Evosea</taxon>
        <taxon>Variosea</taxon>
        <taxon>Cavosteliida</taxon>
        <taxon>Cavosteliaceae</taxon>
        <taxon>Planoprotostelium</taxon>
    </lineage>
</organism>
<accession>A0A2P6N510</accession>
<reference evidence="13 14" key="1">
    <citation type="journal article" date="2018" name="Genome Biol. Evol.">
        <title>Multiple Roots of Fruiting Body Formation in Amoebozoa.</title>
        <authorList>
            <person name="Hillmann F."/>
            <person name="Forbes G."/>
            <person name="Novohradska S."/>
            <person name="Ferling I."/>
            <person name="Riege K."/>
            <person name="Groth M."/>
            <person name="Westermann M."/>
            <person name="Marz M."/>
            <person name="Spaller T."/>
            <person name="Winckler T."/>
            <person name="Schaap P."/>
            <person name="Glockner G."/>
        </authorList>
    </citation>
    <scope>NUCLEOTIDE SEQUENCE [LARGE SCALE GENOMIC DNA]</scope>
    <source>
        <strain evidence="13 14">Jena</strain>
    </source>
</reference>
<dbReference type="GO" id="GO:0007264">
    <property type="term" value="P:small GTPase-mediated signal transduction"/>
    <property type="evidence" value="ECO:0007669"/>
    <property type="project" value="InterPro"/>
</dbReference>
<evidence type="ECO:0000256" key="3">
    <source>
        <dbReference type="ARBA" id="ARBA00022737"/>
    </source>
</evidence>
<dbReference type="SUPFAM" id="SSF51206">
    <property type="entry name" value="cAMP-binding domain-like"/>
    <property type="match status" value="2"/>
</dbReference>
<dbReference type="InterPro" id="IPR015679">
    <property type="entry name" value="PLipase_D_fam"/>
</dbReference>
<dbReference type="Gene3D" id="2.60.120.10">
    <property type="entry name" value="Jelly Rolls"/>
    <property type="match status" value="2"/>
</dbReference>
<dbReference type="SMART" id="SM00147">
    <property type="entry name" value="RasGEF"/>
    <property type="match status" value="1"/>
</dbReference>
<proteinExistence type="predicted"/>
<dbReference type="Pfam" id="PF00617">
    <property type="entry name" value="RasGEF"/>
    <property type="match status" value="1"/>
</dbReference>
<feature type="region of interest" description="Disordered" evidence="8">
    <location>
        <begin position="56"/>
        <end position="85"/>
    </location>
</feature>
<dbReference type="GO" id="GO:0004630">
    <property type="term" value="F:phospholipase D activity"/>
    <property type="evidence" value="ECO:0007669"/>
    <property type="project" value="UniProtKB-EC"/>
</dbReference>
<dbReference type="Pfam" id="PF00027">
    <property type="entry name" value="cNMP_binding"/>
    <property type="match status" value="2"/>
</dbReference>
<dbReference type="PANTHER" id="PTHR18896">
    <property type="entry name" value="PHOSPHOLIPASE D"/>
    <property type="match status" value="1"/>
</dbReference>
<dbReference type="STRING" id="1890364.A0A2P6N510"/>
<dbReference type="PANTHER" id="PTHR18896:SF76">
    <property type="entry name" value="PHOSPHOLIPASE"/>
    <property type="match status" value="1"/>
</dbReference>
<feature type="domain" description="N-terminal Ras-GEF" evidence="12">
    <location>
        <begin position="473"/>
        <end position="605"/>
    </location>
</feature>
<dbReference type="EMBL" id="MDYQ01000200">
    <property type="protein sequence ID" value="PRP79034.1"/>
    <property type="molecule type" value="Genomic_DNA"/>
</dbReference>
<feature type="compositionally biased region" description="Polar residues" evidence="8">
    <location>
        <begin position="1000"/>
        <end position="1012"/>
    </location>
</feature>
<dbReference type="PROSITE" id="PS50035">
    <property type="entry name" value="PLD"/>
    <property type="match status" value="2"/>
</dbReference>
<evidence type="ECO:0000313" key="14">
    <source>
        <dbReference type="Proteomes" id="UP000241769"/>
    </source>
</evidence>
<keyword evidence="9" id="KW-0472">Membrane</keyword>
<keyword evidence="14" id="KW-1185">Reference proteome</keyword>
<evidence type="ECO:0000256" key="8">
    <source>
        <dbReference type="SAM" id="MobiDB-lite"/>
    </source>
</evidence>
<dbReference type="PROSITE" id="PS50212">
    <property type="entry name" value="RASGEF_NTER"/>
    <property type="match status" value="1"/>
</dbReference>
<evidence type="ECO:0000259" key="10">
    <source>
        <dbReference type="PROSITE" id="PS50035"/>
    </source>
</evidence>
<dbReference type="GO" id="GO:0009395">
    <property type="term" value="P:phospholipid catabolic process"/>
    <property type="evidence" value="ECO:0007669"/>
    <property type="project" value="TreeGrafter"/>
</dbReference>
<evidence type="ECO:0000256" key="5">
    <source>
        <dbReference type="ARBA" id="ARBA00022963"/>
    </source>
</evidence>
<keyword evidence="9" id="KW-1133">Transmembrane helix</keyword>
<evidence type="ECO:0000256" key="1">
    <source>
        <dbReference type="ARBA" id="ARBA00000798"/>
    </source>
</evidence>
<dbReference type="SMART" id="SM00155">
    <property type="entry name" value="PLDc"/>
    <property type="match status" value="2"/>
</dbReference>
<sequence>MARLLILARQTRIFYITDLSSFPVLTYVATIRQLFVAAISPASVVSKYSSERDLPPYPPFMSKPPTQILSAPSAQPTEAEKQQKMKYPEDITVSGEMIELQRRQLPFKRKELSRTLEETIRKLDTLRGNKQSQEAGARKALRAKSASLQAMIELVDAIYMNLGVDGNEQLRCEIAAIILWYCHCVLTADDDQFVPFCRRYRIATGKTGLFCQAKSVDQYYRNMWISGALALTYVGILAFPLYAPLAFPHSIAWISHQFRKIHMDFRVDNRTESDEVGYFRNLQKLKDSMMEIDMPDPTAAVDVRALRASLSEAMYLPPIVITNQVIAENDMATPRNRKSFHVSPRAERLSQRVDQIYANKRASLMVEEKDTRSIKTEEKSSHESVRHRNLVDTSAAHTNQMVFQGESGKPISWSAPQAGLRKVVGVSYLIQRKLASRRVRKQLRIPIDDEKDQTRREEVESMKDCLLFSRDNQSEIPEGGSLYRLLEYIISTRQPLRSQLIEAIWISIRPLVGCEELFSQLTQIYEDVESEATIGNELTEDITRNREQSQRVISEMIHQWCTRFPDDWQRHPPMTHSLSLFIESNTRDNYPPSSTLRRALSHASAATPSPTFQEINYKSRDSLELVRYPPISIAHQMTLMESSIMSYISPQEFLLYLWKQQDAVNVNRMKLWNESTRGWVSKCMRAYPNGSDIVDYMYNLASELYKIGNINGMKSVLLGCSDVLGQSMPQKCTDGNRNEALAFQIPYLSDLLERLKDSDDSLLDYIHEGVINFAKCVSETKLIAGFMSGMNCGGDNGIYNRIVRDANIMELLSNRQPCISPEEAMKLHRKLDIVSPKSHVNVNRPGVQETADENNVILLHKQLSHKLKPHHLQLLYSIGEQVQYKAGNRILRQNGPNSHFFIILDGTVHMTKGHDGGEYQVWDLGRGHFFGDNSLFDGGNLGLIHSVYVSECGDAKLIRIERERLLGLMREDPLLSIELLRCMIESFSWQLFSLPPPSQRIGTEFQSETSTRSHGKEQRREEKSESELSPRDWEELRRRCNTQTYEKGEHVIQSYHGDRKFYLLLTGRCQYHLHADDNHHEIGERELMGVYSFFHNKPTRFSITALTQCDVLSFDALTLRDIASIDPGMVSRLYMYVARVMAVRWRARNQQTWEQTRSSTKEMQISPDLLIDDHTSYPPEKKGRLAERSRTSTLIHTKWNERFCEVRGGFLIIYNDPEGRLARDKALSWKSHTKPMKVVCLSRYRLVGCRTSDRLIIKLISPHGIIALSCDIVIENRFQSFAPVRHKIAVESFVDAEDTFKSIAKDLARAQRFIFIVDWWLCPELYLKRGEDATVNDRLDVILEKKANEGVKVFVLVWNDTDIASNLSSLHTKKKLEALSENIEVIRHPAIIPFEWSHHQKNVVIDHTVAYVGGLDLCFGRYDTNRHECVDDCHVNSVWPGKDYANTNRRGIVDPEIPFDEEVDRKSIPRMGWHDVHMRVTGQAALDVSLNFIQRWNHHQESLLSHTHIVPWKMSRSEEETNRGTADVQLVRSLPIWAGGNVDENSVVTAYIDLIERAEHYVYIENQYFISSTANDKVKNQIAQVMVERISRAYEEKKKFRIIVVMPLAPDGGFIHRNSIRYIMTLQFNTMWSGETSIYNQLEKRHPQIRVEDYITFHGLRTYGRMVKGYVTEQIYVHAKLMIADDCRVIMGSANINDRSLHEGRDSEIAAVVEDKRVEEITMNGRPFAAAHFAADLRRRIWAEHLGLEDKMDSLVDPMSDSTLSLWHGISNRNTKIFEKVFPFVASNQITTMEQLRELMDGEEYVLHNAELLSEVSGHLVDFPMGFLSKAGADMLPKFKIFEKVQQFNRVFQ</sequence>
<dbReference type="SUPFAM" id="SSF48366">
    <property type="entry name" value="Ras GEF"/>
    <property type="match status" value="1"/>
</dbReference>
<dbReference type="InterPro" id="IPR001736">
    <property type="entry name" value="PLipase_D/transphosphatidylase"/>
</dbReference>
<dbReference type="InterPro" id="IPR036964">
    <property type="entry name" value="RASGEF_cat_dom_sf"/>
</dbReference>
<feature type="domain" description="Cyclic nucleotide-binding" evidence="11">
    <location>
        <begin position="863"/>
        <end position="969"/>
    </location>
</feature>
<evidence type="ECO:0000313" key="13">
    <source>
        <dbReference type="EMBL" id="PRP79034.1"/>
    </source>
</evidence>
<dbReference type="InterPro" id="IPR000595">
    <property type="entry name" value="cNMP-bd_dom"/>
</dbReference>
<dbReference type="InterPro" id="IPR001895">
    <property type="entry name" value="RASGEF_cat_dom"/>
</dbReference>
<dbReference type="InParanoid" id="A0A2P6N510"/>
<comment type="catalytic activity">
    <reaction evidence="1">
        <text>a 1,2-diacyl-sn-glycero-3-phosphocholine + H2O = a 1,2-diacyl-sn-glycero-3-phosphate + choline + H(+)</text>
        <dbReference type="Rhea" id="RHEA:14445"/>
        <dbReference type="ChEBI" id="CHEBI:15354"/>
        <dbReference type="ChEBI" id="CHEBI:15377"/>
        <dbReference type="ChEBI" id="CHEBI:15378"/>
        <dbReference type="ChEBI" id="CHEBI:57643"/>
        <dbReference type="ChEBI" id="CHEBI:58608"/>
        <dbReference type="EC" id="3.1.4.4"/>
    </reaction>
</comment>
<feature type="compositionally biased region" description="Polar residues" evidence="8">
    <location>
        <begin position="64"/>
        <end position="76"/>
    </location>
</feature>
<evidence type="ECO:0000256" key="2">
    <source>
        <dbReference type="ARBA" id="ARBA00012027"/>
    </source>
</evidence>
<dbReference type="InterPro" id="IPR018490">
    <property type="entry name" value="cNMP-bd_dom_sf"/>
</dbReference>
<feature type="region of interest" description="Disordered" evidence="8">
    <location>
        <begin position="1000"/>
        <end position="1033"/>
    </location>
</feature>
<keyword evidence="9" id="KW-0812">Transmembrane</keyword>
<feature type="domain" description="PLD phosphodiesterase" evidence="10">
    <location>
        <begin position="1394"/>
        <end position="1421"/>
    </location>
</feature>
<evidence type="ECO:0000256" key="7">
    <source>
        <dbReference type="PROSITE-ProRule" id="PRU00135"/>
    </source>
</evidence>